<dbReference type="SMART" id="SM00267">
    <property type="entry name" value="GGDEF"/>
    <property type="match status" value="1"/>
</dbReference>
<dbReference type="NCBIfam" id="TIGR00254">
    <property type="entry name" value="GGDEF"/>
    <property type="match status" value="1"/>
</dbReference>
<name>A0A0B1Z3N3_9PSED</name>
<organism evidence="4 5">
    <name type="scientific">Pseudomonas frederiksbergensis</name>
    <dbReference type="NCBI Taxonomy" id="104087"/>
    <lineage>
        <taxon>Bacteria</taxon>
        <taxon>Pseudomonadati</taxon>
        <taxon>Pseudomonadota</taxon>
        <taxon>Gammaproteobacteria</taxon>
        <taxon>Pseudomonadales</taxon>
        <taxon>Pseudomonadaceae</taxon>
        <taxon>Pseudomonas</taxon>
    </lineage>
</organism>
<proteinExistence type="predicted"/>
<dbReference type="InterPro" id="IPR052163">
    <property type="entry name" value="DGC-Regulatory_Protein"/>
</dbReference>
<accession>A0A0B1Z3N3</accession>
<sequence>MNLRTFIRSYCLNSRLATNALTRLHKSLSSLAAYLAQQGFDSNTWPATRDEATLDNRINTLCPELATTVFSHAREGIILVDPFGRVIAVNEAFTRLTGYGQDELQGRELNSHRMVRRLTSFYAPMKNALDFHGHWSGEIQSNHKDGREMTSRISVSAVHDRHGNVQHYVALLGDMTQMKQRLQLLERDARYDALTQLPNRLLLAERMRQALGKARIHQQKVAIAFVDLDGFKALNDSYGHDWGDRVLQIVAARINATLREGDTLARLGGDEFVAGLVGLHAEADSEPLLKRMLAAANAPIVIGAQTVEIAASIGVAFFPEHGQEIDGLISKADQAMYLSKKAGGNRLAFCPTRFISLNSEA</sequence>
<dbReference type="NCBIfam" id="TIGR00229">
    <property type="entry name" value="sensory_box"/>
    <property type="match status" value="1"/>
</dbReference>
<dbReference type="Gene3D" id="3.30.70.270">
    <property type="match status" value="1"/>
</dbReference>
<dbReference type="PROSITE" id="PS50887">
    <property type="entry name" value="GGDEF"/>
    <property type="match status" value="1"/>
</dbReference>
<evidence type="ECO:0000259" key="3">
    <source>
        <dbReference type="PROSITE" id="PS50887"/>
    </source>
</evidence>
<dbReference type="InterPro" id="IPR000700">
    <property type="entry name" value="PAS-assoc_C"/>
</dbReference>
<dbReference type="InterPro" id="IPR043128">
    <property type="entry name" value="Rev_trsase/Diguanyl_cyclase"/>
</dbReference>
<feature type="domain" description="PAC" evidence="2">
    <location>
        <begin position="135"/>
        <end position="187"/>
    </location>
</feature>
<dbReference type="InterPro" id="IPR035965">
    <property type="entry name" value="PAS-like_dom_sf"/>
</dbReference>
<dbReference type="PROSITE" id="PS50113">
    <property type="entry name" value="PAC"/>
    <property type="match status" value="1"/>
</dbReference>
<dbReference type="CDD" id="cd00130">
    <property type="entry name" value="PAS"/>
    <property type="match status" value="1"/>
</dbReference>
<dbReference type="InterPro" id="IPR000014">
    <property type="entry name" value="PAS"/>
</dbReference>
<dbReference type="PANTHER" id="PTHR46663">
    <property type="entry name" value="DIGUANYLATE CYCLASE DGCT-RELATED"/>
    <property type="match status" value="1"/>
</dbReference>
<dbReference type="SUPFAM" id="SSF55785">
    <property type="entry name" value="PYP-like sensor domain (PAS domain)"/>
    <property type="match status" value="1"/>
</dbReference>
<dbReference type="Gene3D" id="3.30.450.20">
    <property type="entry name" value="PAS domain"/>
    <property type="match status" value="1"/>
</dbReference>
<feature type="domain" description="GGDEF" evidence="3">
    <location>
        <begin position="219"/>
        <end position="352"/>
    </location>
</feature>
<gene>
    <name evidence="4" type="ORF">JZ00_15215</name>
</gene>
<evidence type="ECO:0000313" key="5">
    <source>
        <dbReference type="Proteomes" id="UP000030949"/>
    </source>
</evidence>
<comment type="caution">
    <text evidence="4">The sequence shown here is derived from an EMBL/GenBank/DDBJ whole genome shotgun (WGS) entry which is preliminary data.</text>
</comment>
<evidence type="ECO:0000259" key="1">
    <source>
        <dbReference type="PROSITE" id="PS50112"/>
    </source>
</evidence>
<dbReference type="EMBL" id="JQGJ01000008">
    <property type="protein sequence ID" value="KHK64032.1"/>
    <property type="molecule type" value="Genomic_DNA"/>
</dbReference>
<dbReference type="InterPro" id="IPR029787">
    <property type="entry name" value="Nucleotide_cyclase"/>
</dbReference>
<dbReference type="OrthoDB" id="9812260at2"/>
<dbReference type="SMART" id="SM00091">
    <property type="entry name" value="PAS"/>
    <property type="match status" value="1"/>
</dbReference>
<dbReference type="SUPFAM" id="SSF55073">
    <property type="entry name" value="Nucleotide cyclase"/>
    <property type="match status" value="1"/>
</dbReference>
<evidence type="ECO:0000259" key="2">
    <source>
        <dbReference type="PROSITE" id="PS50113"/>
    </source>
</evidence>
<evidence type="ECO:0000313" key="4">
    <source>
        <dbReference type="EMBL" id="KHK64032.1"/>
    </source>
</evidence>
<dbReference type="RefSeq" id="WP_039592141.1">
    <property type="nucleotide sequence ID" value="NZ_JQGJ02000008.1"/>
</dbReference>
<dbReference type="PROSITE" id="PS50112">
    <property type="entry name" value="PAS"/>
    <property type="match status" value="1"/>
</dbReference>
<protein>
    <submittedName>
        <fullName evidence="4">Diguanylate cyclase</fullName>
    </submittedName>
</protein>
<dbReference type="AlphaFoldDB" id="A0A0B1Z3N3"/>
<dbReference type="CDD" id="cd01949">
    <property type="entry name" value="GGDEF"/>
    <property type="match status" value="1"/>
</dbReference>
<dbReference type="Proteomes" id="UP000030949">
    <property type="component" value="Unassembled WGS sequence"/>
</dbReference>
<dbReference type="PANTHER" id="PTHR46663:SF3">
    <property type="entry name" value="SLL0267 PROTEIN"/>
    <property type="match status" value="1"/>
</dbReference>
<dbReference type="Pfam" id="PF00990">
    <property type="entry name" value="GGDEF"/>
    <property type="match status" value="1"/>
</dbReference>
<dbReference type="InterPro" id="IPR000160">
    <property type="entry name" value="GGDEF_dom"/>
</dbReference>
<feature type="domain" description="PAS" evidence="1">
    <location>
        <begin position="69"/>
        <end position="124"/>
    </location>
</feature>
<reference evidence="5" key="1">
    <citation type="submission" date="2015-03" db="EMBL/GenBank/DDBJ databases">
        <title>Pseudomonas frederiksbergensis hydrocarbon degrader.</title>
        <authorList>
            <person name="Brown L.M."/>
            <person name="Ruiz O.N."/>
            <person name="Mueller S."/>
            <person name="Gunasekera T.S."/>
        </authorList>
    </citation>
    <scope>NUCLEOTIDE SEQUENCE [LARGE SCALE GENOMIC DNA]</scope>
    <source>
        <strain evidence="5">SI8</strain>
    </source>
</reference>
<dbReference type="Pfam" id="PF13426">
    <property type="entry name" value="PAS_9"/>
    <property type="match status" value="1"/>
</dbReference>